<protein>
    <recommendedName>
        <fullName evidence="2">J domain-containing protein</fullName>
    </recommendedName>
</protein>
<dbReference type="OrthoDB" id="436519at2759"/>
<dbReference type="InterPro" id="IPR018253">
    <property type="entry name" value="DnaJ_domain_CS"/>
</dbReference>
<dbReference type="GO" id="GO:0051082">
    <property type="term" value="F:unfolded protein binding"/>
    <property type="evidence" value="ECO:0007669"/>
    <property type="project" value="TreeGrafter"/>
</dbReference>
<dbReference type="CDD" id="cd06257">
    <property type="entry name" value="DnaJ"/>
    <property type="match status" value="1"/>
</dbReference>
<dbReference type="PRINTS" id="PR00625">
    <property type="entry name" value="JDOMAIN"/>
</dbReference>
<dbReference type="STRING" id="1810919.A0A3D8QRB3"/>
<evidence type="ECO:0000259" key="2">
    <source>
        <dbReference type="PROSITE" id="PS50076"/>
    </source>
</evidence>
<dbReference type="GeneID" id="38120116"/>
<dbReference type="GO" id="GO:0042026">
    <property type="term" value="P:protein refolding"/>
    <property type="evidence" value="ECO:0007669"/>
    <property type="project" value="TreeGrafter"/>
</dbReference>
<dbReference type="EMBL" id="PVWQ01000014">
    <property type="protein sequence ID" value="RDW64335.1"/>
    <property type="molecule type" value="Genomic_DNA"/>
</dbReference>
<sequence length="256" mass="29452">MPLRPHRDYYAVLGVQPTADSGTIKAAYRKLALTKHPDRNKDANATAEFQLISEAYETLVDETKRRTYDSSICSQHTSASAYARPPTPTPAYAPPTPASSEQPPIETWIKKEIASLKATEQRAHNQQLSAQRTLDEAREKLVRTHEELTKILEEQERITREKAADERWVVTFTASLLRHRGDIARRQKRRGVEIAALDERLGEKNGEFQDLLLEIRALEQRVFVTRAMREKTISQMRRLQSGVVFEFERVRGWAWT</sequence>
<feature type="domain" description="J" evidence="2">
    <location>
        <begin position="8"/>
        <end position="72"/>
    </location>
</feature>
<dbReference type="AlphaFoldDB" id="A0A3D8QRB3"/>
<name>A0A3D8QRB3_9EURO</name>
<accession>A0A3D8QRB3</accession>
<dbReference type="PANTHER" id="PTHR43096">
    <property type="entry name" value="DNAJ HOMOLOG 1, MITOCHONDRIAL-RELATED"/>
    <property type="match status" value="1"/>
</dbReference>
<dbReference type="RefSeq" id="XP_026599494.1">
    <property type="nucleotide sequence ID" value="XM_026751762.1"/>
</dbReference>
<dbReference type="InterPro" id="IPR001623">
    <property type="entry name" value="DnaJ_domain"/>
</dbReference>
<dbReference type="PROSITE" id="PS50076">
    <property type="entry name" value="DNAJ_2"/>
    <property type="match status" value="1"/>
</dbReference>
<dbReference type="Gene3D" id="1.10.287.110">
    <property type="entry name" value="DnaJ domain"/>
    <property type="match status" value="1"/>
</dbReference>
<evidence type="ECO:0000313" key="4">
    <source>
        <dbReference type="Proteomes" id="UP000256690"/>
    </source>
</evidence>
<gene>
    <name evidence="3" type="ORF">DSM5745_09746</name>
</gene>
<evidence type="ECO:0000313" key="3">
    <source>
        <dbReference type="EMBL" id="RDW64335.1"/>
    </source>
</evidence>
<dbReference type="Pfam" id="PF00226">
    <property type="entry name" value="DnaJ"/>
    <property type="match status" value="1"/>
</dbReference>
<dbReference type="Proteomes" id="UP000256690">
    <property type="component" value="Unassembled WGS sequence"/>
</dbReference>
<proteinExistence type="predicted"/>
<feature type="region of interest" description="Disordered" evidence="1">
    <location>
        <begin position="74"/>
        <end position="102"/>
    </location>
</feature>
<feature type="compositionally biased region" description="Pro residues" evidence="1">
    <location>
        <begin position="85"/>
        <end position="97"/>
    </location>
</feature>
<dbReference type="SUPFAM" id="SSF46565">
    <property type="entry name" value="Chaperone J-domain"/>
    <property type="match status" value="1"/>
</dbReference>
<reference evidence="3 4" key="1">
    <citation type="journal article" date="2018" name="IMA Fungus">
        <title>IMA Genome-F 9: Draft genome sequence of Annulohypoxylon stygium, Aspergillus mulundensis, Berkeleyomyces basicola (syn. Thielaviopsis basicola), Ceratocystis smalleyi, two Cercospora beticola strains, Coleophoma cylindrospora, Fusarium fracticaudum, Phialophora cf. hyalina, and Morchella septimelata.</title>
        <authorList>
            <person name="Wingfield B.D."/>
            <person name="Bills G.F."/>
            <person name="Dong Y."/>
            <person name="Huang W."/>
            <person name="Nel W.J."/>
            <person name="Swalarsk-Parry B.S."/>
            <person name="Vaghefi N."/>
            <person name="Wilken P.M."/>
            <person name="An Z."/>
            <person name="de Beer Z.W."/>
            <person name="De Vos L."/>
            <person name="Chen L."/>
            <person name="Duong T.A."/>
            <person name="Gao Y."/>
            <person name="Hammerbacher A."/>
            <person name="Kikkert J.R."/>
            <person name="Li Y."/>
            <person name="Li H."/>
            <person name="Li K."/>
            <person name="Li Q."/>
            <person name="Liu X."/>
            <person name="Ma X."/>
            <person name="Naidoo K."/>
            <person name="Pethybridge S.J."/>
            <person name="Sun J."/>
            <person name="Steenkamp E.T."/>
            <person name="van der Nest M.A."/>
            <person name="van Wyk S."/>
            <person name="Wingfield M.J."/>
            <person name="Xiong C."/>
            <person name="Yue Q."/>
            <person name="Zhang X."/>
        </authorList>
    </citation>
    <scope>NUCLEOTIDE SEQUENCE [LARGE SCALE GENOMIC DNA]</scope>
    <source>
        <strain evidence="3 4">DSM 5745</strain>
    </source>
</reference>
<dbReference type="PROSITE" id="PS00636">
    <property type="entry name" value="DNAJ_1"/>
    <property type="match status" value="1"/>
</dbReference>
<keyword evidence="4" id="KW-1185">Reference proteome</keyword>
<dbReference type="InterPro" id="IPR036869">
    <property type="entry name" value="J_dom_sf"/>
</dbReference>
<dbReference type="GO" id="GO:0005737">
    <property type="term" value="C:cytoplasm"/>
    <property type="evidence" value="ECO:0007669"/>
    <property type="project" value="TreeGrafter"/>
</dbReference>
<evidence type="ECO:0000256" key="1">
    <source>
        <dbReference type="SAM" id="MobiDB-lite"/>
    </source>
</evidence>
<comment type="caution">
    <text evidence="3">The sequence shown here is derived from an EMBL/GenBank/DDBJ whole genome shotgun (WGS) entry which is preliminary data.</text>
</comment>
<organism evidence="3 4">
    <name type="scientific">Aspergillus mulundensis</name>
    <dbReference type="NCBI Taxonomy" id="1810919"/>
    <lineage>
        <taxon>Eukaryota</taxon>
        <taxon>Fungi</taxon>
        <taxon>Dikarya</taxon>
        <taxon>Ascomycota</taxon>
        <taxon>Pezizomycotina</taxon>
        <taxon>Eurotiomycetes</taxon>
        <taxon>Eurotiomycetidae</taxon>
        <taxon>Eurotiales</taxon>
        <taxon>Aspergillaceae</taxon>
        <taxon>Aspergillus</taxon>
        <taxon>Aspergillus subgen. Nidulantes</taxon>
    </lineage>
</organism>
<dbReference type="PANTHER" id="PTHR43096:SF10">
    <property type="entry name" value="CHAPERONE PROTEIN DNAJ A6, CHLOROPLASTIC"/>
    <property type="match status" value="1"/>
</dbReference>
<dbReference type="SMART" id="SM00271">
    <property type="entry name" value="DnaJ"/>
    <property type="match status" value="1"/>
</dbReference>